<protein>
    <submittedName>
        <fullName evidence="2">Uncharacterized protein</fullName>
    </submittedName>
</protein>
<reference evidence="2" key="1">
    <citation type="submission" date="2021-02" db="EMBL/GenBank/DDBJ databases">
        <authorList>
            <person name="Nowell W R."/>
        </authorList>
    </citation>
    <scope>NUCLEOTIDE SEQUENCE</scope>
</reference>
<evidence type="ECO:0000313" key="3">
    <source>
        <dbReference type="Proteomes" id="UP000663870"/>
    </source>
</evidence>
<sequence length="304" mass="35087">MQRLHELQQQTYSSTANDMTISSALLDQHPILRDIIHVFQNSSSQSNRFLNTFKYTVIETIISNHDRAKTHYSYNDSIRDFASCVYILGGRNVYEFIRINIPGFLPSLTTIQYLLDSTTSRIEEAEFRYNPMSDYLASEKINLIFVAEDCTAVVPRIIYDVKANTFIGFTPPLENGLPKMNSFSTESFSELEKWFNTLTRSHFLNLQMIQPINPNGVSCSSFLLAAYGTDNQFKTEDTLMKWMSVVNHCNEKHVKVVGFATDCDPRYLRSMRLFMDFYADMPNQQIHLRDDAFHAKVPKVVSIF</sequence>
<accession>A0A815MGD8</accession>
<organism evidence="2 3">
    <name type="scientific">Rotaria sordida</name>
    <dbReference type="NCBI Taxonomy" id="392033"/>
    <lineage>
        <taxon>Eukaryota</taxon>
        <taxon>Metazoa</taxon>
        <taxon>Spiralia</taxon>
        <taxon>Gnathifera</taxon>
        <taxon>Rotifera</taxon>
        <taxon>Eurotatoria</taxon>
        <taxon>Bdelloidea</taxon>
        <taxon>Philodinida</taxon>
        <taxon>Philodinidae</taxon>
        <taxon>Rotaria</taxon>
    </lineage>
</organism>
<evidence type="ECO:0000313" key="1">
    <source>
        <dbReference type="EMBL" id="CAF1167925.1"/>
    </source>
</evidence>
<name>A0A815MGD8_9BILA</name>
<dbReference type="Proteomes" id="UP000663854">
    <property type="component" value="Unassembled WGS sequence"/>
</dbReference>
<proteinExistence type="predicted"/>
<keyword evidence="3" id="KW-1185">Reference proteome</keyword>
<evidence type="ECO:0000313" key="2">
    <source>
        <dbReference type="EMBL" id="CAF1420272.1"/>
    </source>
</evidence>
<dbReference type="EMBL" id="CAJNOL010001797">
    <property type="protein sequence ID" value="CAF1420272.1"/>
    <property type="molecule type" value="Genomic_DNA"/>
</dbReference>
<gene>
    <name evidence="2" type="ORF">JXQ802_LOCUS35809</name>
    <name evidence="1" type="ORF">PYM288_LOCUS23106</name>
</gene>
<dbReference type="Proteomes" id="UP000663870">
    <property type="component" value="Unassembled WGS sequence"/>
</dbReference>
<dbReference type="EMBL" id="CAJNOH010001043">
    <property type="protein sequence ID" value="CAF1167925.1"/>
    <property type="molecule type" value="Genomic_DNA"/>
</dbReference>
<dbReference type="AlphaFoldDB" id="A0A815MGD8"/>
<comment type="caution">
    <text evidence="2">The sequence shown here is derived from an EMBL/GenBank/DDBJ whole genome shotgun (WGS) entry which is preliminary data.</text>
</comment>